<dbReference type="VEuPathDB" id="ToxoDB:EPH_0002570"/>
<dbReference type="AlphaFoldDB" id="U6G2K1"/>
<name>U6G2K1_9EIME</name>
<dbReference type="Gene3D" id="4.10.60.10">
    <property type="entry name" value="Zinc finger, CCHC-type"/>
    <property type="match status" value="1"/>
</dbReference>
<evidence type="ECO:0000313" key="2">
    <source>
        <dbReference type="Proteomes" id="UP000018201"/>
    </source>
</evidence>
<keyword evidence="2" id="KW-1185">Reference proteome</keyword>
<gene>
    <name evidence="1" type="ORF">EPH_0002570</name>
</gene>
<dbReference type="Proteomes" id="UP000018201">
    <property type="component" value="Unassembled WGS sequence"/>
</dbReference>
<dbReference type="SUPFAM" id="SSF57756">
    <property type="entry name" value="Retrovirus zinc finger-like domains"/>
    <property type="match status" value="1"/>
</dbReference>
<evidence type="ECO:0000313" key="1">
    <source>
        <dbReference type="EMBL" id="CDI74486.1"/>
    </source>
</evidence>
<dbReference type="GO" id="GO:0003676">
    <property type="term" value="F:nucleic acid binding"/>
    <property type="evidence" value="ECO:0007669"/>
    <property type="project" value="InterPro"/>
</dbReference>
<organism evidence="1 2">
    <name type="scientific">Eimeria praecox</name>
    <dbReference type="NCBI Taxonomy" id="51316"/>
    <lineage>
        <taxon>Eukaryota</taxon>
        <taxon>Sar</taxon>
        <taxon>Alveolata</taxon>
        <taxon>Apicomplexa</taxon>
        <taxon>Conoidasida</taxon>
        <taxon>Coccidia</taxon>
        <taxon>Eucoccidiorida</taxon>
        <taxon>Eimeriorina</taxon>
        <taxon>Eimeriidae</taxon>
        <taxon>Eimeria</taxon>
    </lineage>
</organism>
<dbReference type="OrthoDB" id="345629at2759"/>
<dbReference type="InterPro" id="IPR036875">
    <property type="entry name" value="Znf_CCHC_sf"/>
</dbReference>
<reference evidence="1" key="1">
    <citation type="submission" date="2013-10" db="EMBL/GenBank/DDBJ databases">
        <title>Genomic analysis of the causative agents of coccidiosis in chickens.</title>
        <authorList>
            <person name="Reid A.J."/>
            <person name="Blake D."/>
            <person name="Billington K."/>
            <person name="Browne H."/>
            <person name="Dunn M."/>
            <person name="Hung S."/>
            <person name="Kawahara F."/>
            <person name="Miranda-Saavedra D."/>
            <person name="Mourier T."/>
            <person name="Nagra H."/>
            <person name="Otto T.D."/>
            <person name="Rawlings N."/>
            <person name="Sanchez A."/>
            <person name="Sanders M."/>
            <person name="Subramaniam C."/>
            <person name="Tay Y."/>
            <person name="Dear P."/>
            <person name="Doerig C."/>
            <person name="Gruber A."/>
            <person name="Parkinson J."/>
            <person name="Shirley M."/>
            <person name="Wan K.L."/>
            <person name="Berriman M."/>
            <person name="Tomley F."/>
            <person name="Pain A."/>
        </authorList>
    </citation>
    <scope>NUCLEOTIDE SEQUENCE [LARGE SCALE GENOMIC DNA]</scope>
    <source>
        <strain evidence="1">Houghton</strain>
    </source>
</reference>
<sequence length="224" mass="25337">MQPQEQQPNEIAKLRQEVEQLQNYLLQMSVQLSSLAPPPPIPREKGNNVQPFLMLMEQRFKKMALPQELWGDELGEYLDEDALQYWMDLKQSANALAAIAAPWAAAQEDFRRWEGEFQLSLAGRAAAFPRAPVSNAIRRYTQASGGRTEIVCYQCKGKGHMAKNSPTGDPKLRKSGKTYRNCGGMGHYAADTMDVLAARLIRYHGLPEALISDRDPRFQSDLWQ</sequence>
<accession>U6G2K1</accession>
<proteinExistence type="predicted"/>
<dbReference type="GO" id="GO:0008270">
    <property type="term" value="F:zinc ion binding"/>
    <property type="evidence" value="ECO:0007669"/>
    <property type="project" value="InterPro"/>
</dbReference>
<dbReference type="EMBL" id="HG690388">
    <property type="protein sequence ID" value="CDI74486.1"/>
    <property type="molecule type" value="Genomic_DNA"/>
</dbReference>
<evidence type="ECO:0008006" key="3">
    <source>
        <dbReference type="Google" id="ProtNLM"/>
    </source>
</evidence>
<reference evidence="1" key="2">
    <citation type="submission" date="2013-10" db="EMBL/GenBank/DDBJ databases">
        <authorList>
            <person name="Aslett M."/>
        </authorList>
    </citation>
    <scope>NUCLEOTIDE SEQUENCE [LARGE SCALE GENOMIC DNA]</scope>
    <source>
        <strain evidence="1">Houghton</strain>
    </source>
</reference>
<protein>
    <recommendedName>
        <fullName evidence="3">CCHC-type domain-containing protein</fullName>
    </recommendedName>
</protein>